<evidence type="ECO:0000313" key="2">
    <source>
        <dbReference type="EMBL" id="CAF1382229.1"/>
    </source>
</evidence>
<reference evidence="2" key="1">
    <citation type="submission" date="2021-02" db="EMBL/GenBank/DDBJ databases">
        <authorList>
            <person name="Nowell W R."/>
        </authorList>
    </citation>
    <scope>NUCLEOTIDE SEQUENCE</scope>
</reference>
<keyword evidence="4" id="KW-1185">Reference proteome</keyword>
<dbReference type="AlphaFoldDB" id="A0A815JX34"/>
<evidence type="ECO:0000313" key="3">
    <source>
        <dbReference type="EMBL" id="CAF4277486.1"/>
    </source>
</evidence>
<feature type="coiled-coil region" evidence="1">
    <location>
        <begin position="4"/>
        <end position="38"/>
    </location>
</feature>
<keyword evidence="1" id="KW-0175">Coiled coil</keyword>
<evidence type="ECO:0000313" key="4">
    <source>
        <dbReference type="Proteomes" id="UP000663829"/>
    </source>
</evidence>
<sequence length="100" mass="12085">MEKLNILETKVYNLEHQLEFTTEKLNSLNESIINLKIKNDNINSIMLNNDIDLNELITIKFIHFEEILIESEFNKTKNIKNYELEKTINWKKFDLNREKK</sequence>
<gene>
    <name evidence="2" type="ORF">GPM918_LOCUS32385</name>
    <name evidence="3" type="ORF">SRO942_LOCUS33054</name>
</gene>
<protein>
    <submittedName>
        <fullName evidence="2">Uncharacterized protein</fullName>
    </submittedName>
</protein>
<dbReference type="Proteomes" id="UP000663829">
    <property type="component" value="Unassembled WGS sequence"/>
</dbReference>
<dbReference type="Proteomes" id="UP000681722">
    <property type="component" value="Unassembled WGS sequence"/>
</dbReference>
<dbReference type="EMBL" id="CAJNOQ010016507">
    <property type="protein sequence ID" value="CAF1382229.1"/>
    <property type="molecule type" value="Genomic_DNA"/>
</dbReference>
<proteinExistence type="predicted"/>
<comment type="caution">
    <text evidence="2">The sequence shown here is derived from an EMBL/GenBank/DDBJ whole genome shotgun (WGS) entry which is preliminary data.</text>
</comment>
<name>A0A815JX34_9BILA</name>
<organism evidence="2 4">
    <name type="scientific">Didymodactylos carnosus</name>
    <dbReference type="NCBI Taxonomy" id="1234261"/>
    <lineage>
        <taxon>Eukaryota</taxon>
        <taxon>Metazoa</taxon>
        <taxon>Spiralia</taxon>
        <taxon>Gnathifera</taxon>
        <taxon>Rotifera</taxon>
        <taxon>Eurotatoria</taxon>
        <taxon>Bdelloidea</taxon>
        <taxon>Philodinida</taxon>
        <taxon>Philodinidae</taxon>
        <taxon>Didymodactylos</taxon>
    </lineage>
</organism>
<dbReference type="EMBL" id="CAJOBC010081906">
    <property type="protein sequence ID" value="CAF4277486.1"/>
    <property type="molecule type" value="Genomic_DNA"/>
</dbReference>
<accession>A0A815JX34</accession>
<evidence type="ECO:0000256" key="1">
    <source>
        <dbReference type="SAM" id="Coils"/>
    </source>
</evidence>